<dbReference type="SUPFAM" id="SSF54373">
    <property type="entry name" value="FAD-linked reductases, C-terminal domain"/>
    <property type="match status" value="1"/>
</dbReference>
<keyword evidence="4" id="KW-0560">Oxidoreductase</keyword>
<keyword evidence="2" id="KW-0285">Flavoprotein</keyword>
<evidence type="ECO:0000256" key="3">
    <source>
        <dbReference type="ARBA" id="ARBA00022827"/>
    </source>
</evidence>
<evidence type="ECO:0000313" key="7">
    <source>
        <dbReference type="EMBL" id="OJJ43501.1"/>
    </source>
</evidence>
<evidence type="ECO:0000313" key="8">
    <source>
        <dbReference type="Proteomes" id="UP000184188"/>
    </source>
</evidence>
<dbReference type="EMBL" id="KV878351">
    <property type="protein sequence ID" value="OJJ43501.1"/>
    <property type="molecule type" value="Genomic_DNA"/>
</dbReference>
<sequence length="399" mass="44147">MFSISIVGAGIGGLSAAIALARDGHQVTVYEATEPSKIGAGVQISPNAVRIWLSWGLAEALRSVALSPTSLQLRRWDNGRLLARTMLDKWEQRFKAPYLVLHRADLYRVLFAHATGLGVTVCAGCRVVAYDIDTPTLRLHTGETIAPDLILAIDGLHSSARAQLSEKRPCPSGIAAYRLIVPVEAVRADPQTAWIASSRDLNLWVGESCSAMAYMIRNHTQLNLVLSHPDTHLSSPSQQGLTKEMEQYFGNWDTRLMDIVRKQESIQNWPLYQIALDSWLAPSGRFMILGDAAHGMLPYLSMDYQGISMAVEDAAAVAIALKTVDDARNIYSVLRPIEISRMQRTARVQEASEQAAAVLHLPDGPEQEARDEAMGEKREYSPYGMCDYETQEWCYGYQA</sequence>
<evidence type="ECO:0000256" key="5">
    <source>
        <dbReference type="ARBA" id="ARBA00023033"/>
    </source>
</evidence>
<dbReference type="PRINTS" id="PR00420">
    <property type="entry name" value="RNGMNOXGNASE"/>
</dbReference>
<gene>
    <name evidence="7" type="ORF">ASPZODRAFT_145855</name>
</gene>
<dbReference type="PANTHER" id="PTHR13789">
    <property type="entry name" value="MONOOXYGENASE"/>
    <property type="match status" value="1"/>
</dbReference>
<dbReference type="GO" id="GO:0071949">
    <property type="term" value="F:FAD binding"/>
    <property type="evidence" value="ECO:0007669"/>
    <property type="project" value="InterPro"/>
</dbReference>
<accession>A0A1L9S8L7</accession>
<keyword evidence="3" id="KW-0274">FAD</keyword>
<keyword evidence="8" id="KW-1185">Reference proteome</keyword>
<dbReference type="VEuPathDB" id="FungiDB:ASPZODRAFT_145855"/>
<evidence type="ECO:0000256" key="4">
    <source>
        <dbReference type="ARBA" id="ARBA00023002"/>
    </source>
</evidence>
<dbReference type="GeneID" id="34611582"/>
<reference evidence="8" key="1">
    <citation type="journal article" date="2017" name="Genome Biol.">
        <title>Comparative genomics reveals high biological diversity and specific adaptations in the industrially and medically important fungal genus Aspergillus.</title>
        <authorList>
            <person name="de Vries R.P."/>
            <person name="Riley R."/>
            <person name="Wiebenga A."/>
            <person name="Aguilar-Osorio G."/>
            <person name="Amillis S."/>
            <person name="Uchima C.A."/>
            <person name="Anderluh G."/>
            <person name="Asadollahi M."/>
            <person name="Askin M."/>
            <person name="Barry K."/>
            <person name="Battaglia E."/>
            <person name="Bayram O."/>
            <person name="Benocci T."/>
            <person name="Braus-Stromeyer S.A."/>
            <person name="Caldana C."/>
            <person name="Canovas D."/>
            <person name="Cerqueira G.C."/>
            <person name="Chen F."/>
            <person name="Chen W."/>
            <person name="Choi C."/>
            <person name="Clum A."/>
            <person name="Dos Santos R.A."/>
            <person name="Damasio A.R."/>
            <person name="Diallinas G."/>
            <person name="Emri T."/>
            <person name="Fekete E."/>
            <person name="Flipphi M."/>
            <person name="Freyberg S."/>
            <person name="Gallo A."/>
            <person name="Gournas C."/>
            <person name="Habgood R."/>
            <person name="Hainaut M."/>
            <person name="Harispe M.L."/>
            <person name="Henrissat B."/>
            <person name="Hilden K.S."/>
            <person name="Hope R."/>
            <person name="Hossain A."/>
            <person name="Karabika E."/>
            <person name="Karaffa L."/>
            <person name="Karanyi Z."/>
            <person name="Krasevec N."/>
            <person name="Kuo A."/>
            <person name="Kusch H."/>
            <person name="LaButti K."/>
            <person name="Lagendijk E.L."/>
            <person name="Lapidus A."/>
            <person name="Levasseur A."/>
            <person name="Lindquist E."/>
            <person name="Lipzen A."/>
            <person name="Logrieco A.F."/>
            <person name="MacCabe A."/>
            <person name="Maekelae M.R."/>
            <person name="Malavazi I."/>
            <person name="Melin P."/>
            <person name="Meyer V."/>
            <person name="Mielnichuk N."/>
            <person name="Miskei M."/>
            <person name="Molnar A.P."/>
            <person name="Mule G."/>
            <person name="Ngan C.Y."/>
            <person name="Orejas M."/>
            <person name="Orosz E."/>
            <person name="Ouedraogo J.P."/>
            <person name="Overkamp K.M."/>
            <person name="Park H.-S."/>
            <person name="Perrone G."/>
            <person name="Piumi F."/>
            <person name="Punt P.J."/>
            <person name="Ram A.F."/>
            <person name="Ramon A."/>
            <person name="Rauscher S."/>
            <person name="Record E."/>
            <person name="Riano-Pachon D.M."/>
            <person name="Robert V."/>
            <person name="Roehrig J."/>
            <person name="Ruller R."/>
            <person name="Salamov A."/>
            <person name="Salih N.S."/>
            <person name="Samson R.A."/>
            <person name="Sandor E."/>
            <person name="Sanguinetti M."/>
            <person name="Schuetze T."/>
            <person name="Sepcic K."/>
            <person name="Shelest E."/>
            <person name="Sherlock G."/>
            <person name="Sophianopoulou V."/>
            <person name="Squina F.M."/>
            <person name="Sun H."/>
            <person name="Susca A."/>
            <person name="Todd R.B."/>
            <person name="Tsang A."/>
            <person name="Unkles S.E."/>
            <person name="van de Wiele N."/>
            <person name="van Rossen-Uffink D."/>
            <person name="Oliveira J.V."/>
            <person name="Vesth T.C."/>
            <person name="Visser J."/>
            <person name="Yu J.-H."/>
            <person name="Zhou M."/>
            <person name="Andersen M.R."/>
            <person name="Archer D.B."/>
            <person name="Baker S.E."/>
            <person name="Benoit I."/>
            <person name="Brakhage A.A."/>
            <person name="Braus G.H."/>
            <person name="Fischer R."/>
            <person name="Frisvad J.C."/>
            <person name="Goldman G.H."/>
            <person name="Houbraken J."/>
            <person name="Oakley B."/>
            <person name="Pocsi I."/>
            <person name="Scazzocchio C."/>
            <person name="Seiboth B."/>
            <person name="vanKuyk P.A."/>
            <person name="Wortman J."/>
            <person name="Dyer P.S."/>
            <person name="Grigoriev I.V."/>
        </authorList>
    </citation>
    <scope>NUCLEOTIDE SEQUENCE [LARGE SCALE GENOMIC DNA]</scope>
    <source>
        <strain evidence="8">CBS 506.65</strain>
    </source>
</reference>
<dbReference type="InterPro" id="IPR036188">
    <property type="entry name" value="FAD/NAD-bd_sf"/>
</dbReference>
<dbReference type="OrthoDB" id="420606at2759"/>
<evidence type="ECO:0000256" key="1">
    <source>
        <dbReference type="ARBA" id="ARBA00007992"/>
    </source>
</evidence>
<dbReference type="AlphaFoldDB" id="A0A1L9S8L7"/>
<organism evidence="7 8">
    <name type="scientific">Penicilliopsis zonata CBS 506.65</name>
    <dbReference type="NCBI Taxonomy" id="1073090"/>
    <lineage>
        <taxon>Eukaryota</taxon>
        <taxon>Fungi</taxon>
        <taxon>Dikarya</taxon>
        <taxon>Ascomycota</taxon>
        <taxon>Pezizomycotina</taxon>
        <taxon>Eurotiomycetes</taxon>
        <taxon>Eurotiomycetidae</taxon>
        <taxon>Eurotiales</taxon>
        <taxon>Aspergillaceae</taxon>
        <taxon>Penicilliopsis</taxon>
    </lineage>
</organism>
<name>A0A1L9S8L7_9EURO</name>
<dbReference type="InterPro" id="IPR050493">
    <property type="entry name" value="FAD-dep_Monooxygenase_BioMet"/>
</dbReference>
<dbReference type="STRING" id="1073090.A0A1L9S8L7"/>
<dbReference type="GO" id="GO:0004497">
    <property type="term" value="F:monooxygenase activity"/>
    <property type="evidence" value="ECO:0007669"/>
    <property type="project" value="UniProtKB-KW"/>
</dbReference>
<protein>
    <recommendedName>
        <fullName evidence="6">FAD-binding domain-containing protein</fullName>
    </recommendedName>
</protein>
<keyword evidence="5" id="KW-0503">Monooxygenase</keyword>
<dbReference type="PANTHER" id="PTHR13789:SF306">
    <property type="entry name" value="HYDROXYLASE, PUTATIVE-RELATED"/>
    <property type="match status" value="1"/>
</dbReference>
<evidence type="ECO:0000256" key="2">
    <source>
        <dbReference type="ARBA" id="ARBA00022630"/>
    </source>
</evidence>
<proteinExistence type="inferred from homology"/>
<comment type="similarity">
    <text evidence="1">Belongs to the paxM FAD-dependent monooxygenase family.</text>
</comment>
<dbReference type="Proteomes" id="UP000184188">
    <property type="component" value="Unassembled WGS sequence"/>
</dbReference>
<dbReference type="InterPro" id="IPR002938">
    <property type="entry name" value="FAD-bd"/>
</dbReference>
<evidence type="ECO:0000259" key="6">
    <source>
        <dbReference type="Pfam" id="PF01494"/>
    </source>
</evidence>
<dbReference type="RefSeq" id="XP_022578011.1">
    <property type="nucleotide sequence ID" value="XM_022725117.1"/>
</dbReference>
<dbReference type="Gene3D" id="3.50.50.60">
    <property type="entry name" value="FAD/NAD(P)-binding domain"/>
    <property type="match status" value="1"/>
</dbReference>
<dbReference type="SUPFAM" id="SSF51905">
    <property type="entry name" value="FAD/NAD(P)-binding domain"/>
    <property type="match status" value="1"/>
</dbReference>
<dbReference type="Pfam" id="PF01494">
    <property type="entry name" value="FAD_binding_3"/>
    <property type="match status" value="1"/>
</dbReference>
<feature type="domain" description="FAD-binding" evidence="6">
    <location>
        <begin position="4"/>
        <end position="324"/>
    </location>
</feature>